<accession>A0A4U9UAY3</accession>
<evidence type="ECO:0000313" key="1">
    <source>
        <dbReference type="EMBL" id="VTR30310.1"/>
    </source>
</evidence>
<name>A0A4U9UAY3_SERFO</name>
<proteinExistence type="predicted"/>
<dbReference type="EMBL" id="CABEEZ010000067">
    <property type="protein sequence ID" value="VTR30310.1"/>
    <property type="molecule type" value="Genomic_DNA"/>
</dbReference>
<sequence length="76" mass="8679">MAGYRFSEKNYLSLDNFVAMKVSPDFTSTNKESYNLVASKNFRDLGISVNAIYNRQTYWQDVSDSNSYGLSVAKIF</sequence>
<protein>
    <submittedName>
        <fullName evidence="1">Outer membrane usher protein papC</fullName>
    </submittedName>
</protein>
<dbReference type="AlphaFoldDB" id="A0A4U9UAY3"/>
<dbReference type="GO" id="GO:0009297">
    <property type="term" value="P:pilus assembly"/>
    <property type="evidence" value="ECO:0007669"/>
    <property type="project" value="InterPro"/>
</dbReference>
<dbReference type="Pfam" id="PF00577">
    <property type="entry name" value="Usher"/>
    <property type="match status" value="1"/>
</dbReference>
<organism evidence="1">
    <name type="scientific">Serratia fonticola</name>
    <dbReference type="NCBI Taxonomy" id="47917"/>
    <lineage>
        <taxon>Bacteria</taxon>
        <taxon>Pseudomonadati</taxon>
        <taxon>Pseudomonadota</taxon>
        <taxon>Gammaproteobacteria</taxon>
        <taxon>Enterobacterales</taxon>
        <taxon>Yersiniaceae</taxon>
        <taxon>Serratia</taxon>
    </lineage>
</organism>
<dbReference type="InterPro" id="IPR000015">
    <property type="entry name" value="Fimb_usher"/>
</dbReference>
<dbReference type="GO" id="GO:0016020">
    <property type="term" value="C:membrane"/>
    <property type="evidence" value="ECO:0007669"/>
    <property type="project" value="InterPro"/>
</dbReference>
<gene>
    <name evidence="1" type="primary">papC_18</name>
    <name evidence="1" type="ORF">NCTC12965_03044</name>
</gene>
<reference evidence="1" key="1">
    <citation type="submission" date="2019-05" db="EMBL/GenBank/DDBJ databases">
        <authorList>
            <consortium name="Pathogen Informatics"/>
        </authorList>
    </citation>
    <scope>NUCLEOTIDE SEQUENCE [LARGE SCALE GENOMIC DNA]</scope>
    <source>
        <strain evidence="1">NCTC12965</strain>
    </source>
</reference>
<dbReference type="GO" id="GO:0015473">
    <property type="term" value="F:fimbrial usher porin activity"/>
    <property type="evidence" value="ECO:0007669"/>
    <property type="project" value="InterPro"/>
</dbReference>